<evidence type="ECO:0000313" key="1">
    <source>
        <dbReference type="EMBL" id="KAK8847226.1"/>
    </source>
</evidence>
<accession>A0ABR2HHH3</accession>
<comment type="caution">
    <text evidence="1">The sequence shown here is derived from an EMBL/GenBank/DDBJ whole genome shotgun (WGS) entry which is preliminary data.</text>
</comment>
<dbReference type="Proteomes" id="UP001470230">
    <property type="component" value="Unassembled WGS sequence"/>
</dbReference>
<protein>
    <recommendedName>
        <fullName evidence="3">Condensation domain-containing protein</fullName>
    </recommendedName>
</protein>
<dbReference type="EMBL" id="JAPFFF010000028">
    <property type="protein sequence ID" value="KAK8847226.1"/>
    <property type="molecule type" value="Genomic_DNA"/>
</dbReference>
<organism evidence="1 2">
    <name type="scientific">Tritrichomonas musculus</name>
    <dbReference type="NCBI Taxonomy" id="1915356"/>
    <lineage>
        <taxon>Eukaryota</taxon>
        <taxon>Metamonada</taxon>
        <taxon>Parabasalia</taxon>
        <taxon>Tritrichomonadida</taxon>
        <taxon>Tritrichomonadidae</taxon>
        <taxon>Tritrichomonas</taxon>
    </lineage>
</organism>
<proteinExistence type="predicted"/>
<name>A0ABR2HHH3_9EUKA</name>
<sequence length="427" mass="48881">MIKTRELTSFEKFFVHTKEKIQFAVEVSDSNFIPKIIKNFKHYIPGFHLRLEDSKYICHNKPVYIYQIPKNETTPREACSFIEKINFDYKDTLSIIGTNDKTVAVSVSHVICDAGFFSDIYNKLLLDIQYKISSPIPISTSDTFPAELEKITRSDIENVNKIMNDLTTLRWSPNYQELQAKNKPGLPSRMHTDESPISDFQLSKSDVNMTDLYLANSLLSIMGINGRMDSKFGLNVPVNLRQFLPSCSINLSNTQNISAVNVLSRHITSNTSLHDLCLRLRHDLSQKLLTGSMFAVFRGYLDNSINFERKKCCFLEFSNIGKIGALKSGNQFNDGHVITDLWIQQNLPLQQEESSVYLMSFARMKHDVGTVVTRFRQPTSVINDEDADAFFASVMHLMKEAPLDAPIQTVYDEIRSFQSKVRRQKKK</sequence>
<keyword evidence="2" id="KW-1185">Reference proteome</keyword>
<evidence type="ECO:0000313" key="2">
    <source>
        <dbReference type="Proteomes" id="UP001470230"/>
    </source>
</evidence>
<evidence type="ECO:0008006" key="3">
    <source>
        <dbReference type="Google" id="ProtNLM"/>
    </source>
</evidence>
<gene>
    <name evidence="1" type="ORF">M9Y10_019810</name>
</gene>
<reference evidence="1 2" key="1">
    <citation type="submission" date="2024-04" db="EMBL/GenBank/DDBJ databases">
        <title>Tritrichomonas musculus Genome.</title>
        <authorList>
            <person name="Alves-Ferreira E."/>
            <person name="Grigg M."/>
            <person name="Lorenzi H."/>
            <person name="Galac M."/>
        </authorList>
    </citation>
    <scope>NUCLEOTIDE SEQUENCE [LARGE SCALE GENOMIC DNA]</scope>
    <source>
        <strain evidence="1 2">EAF2021</strain>
    </source>
</reference>